<evidence type="ECO:0000259" key="7">
    <source>
        <dbReference type="PROSITE" id="PS50048"/>
    </source>
</evidence>
<feature type="domain" description="Zn(2)-C6 fungal-type" evidence="7">
    <location>
        <begin position="10"/>
        <end position="43"/>
    </location>
</feature>
<dbReference type="GO" id="GO:0008270">
    <property type="term" value="F:zinc ion binding"/>
    <property type="evidence" value="ECO:0007669"/>
    <property type="project" value="InterPro"/>
</dbReference>
<dbReference type="PANTHER" id="PTHR31845">
    <property type="entry name" value="FINGER DOMAIN PROTEIN, PUTATIVE-RELATED"/>
    <property type="match status" value="1"/>
</dbReference>
<dbReference type="AlphaFoldDB" id="A0A0D7AWM1"/>
<dbReference type="STRING" id="1314674.A0A0D7AWM1"/>
<evidence type="ECO:0000313" key="8">
    <source>
        <dbReference type="EMBL" id="KIY62390.1"/>
    </source>
</evidence>
<dbReference type="SMART" id="SM00066">
    <property type="entry name" value="GAL4"/>
    <property type="match status" value="1"/>
</dbReference>
<keyword evidence="4" id="KW-0804">Transcription</keyword>
<keyword evidence="2" id="KW-0805">Transcription regulation</keyword>
<name>A0A0D7AWM1_9AGAR</name>
<evidence type="ECO:0000256" key="2">
    <source>
        <dbReference type="ARBA" id="ARBA00023015"/>
    </source>
</evidence>
<dbReference type="CDD" id="cd12148">
    <property type="entry name" value="fungal_TF_MHR"/>
    <property type="match status" value="1"/>
</dbReference>
<accession>A0A0D7AWM1</accession>
<dbReference type="GO" id="GO:0000976">
    <property type="term" value="F:transcription cis-regulatory region binding"/>
    <property type="evidence" value="ECO:0007669"/>
    <property type="project" value="TreeGrafter"/>
</dbReference>
<dbReference type="Pfam" id="PF00172">
    <property type="entry name" value="Zn_clus"/>
    <property type="match status" value="1"/>
</dbReference>
<reference evidence="8 9" key="1">
    <citation type="journal article" date="2015" name="Fungal Genet. Biol.">
        <title>Evolution of novel wood decay mechanisms in Agaricales revealed by the genome sequences of Fistulina hepatica and Cylindrobasidium torrendii.</title>
        <authorList>
            <person name="Floudas D."/>
            <person name="Held B.W."/>
            <person name="Riley R."/>
            <person name="Nagy L.G."/>
            <person name="Koehler G."/>
            <person name="Ransdell A.S."/>
            <person name="Younus H."/>
            <person name="Chow J."/>
            <person name="Chiniquy J."/>
            <person name="Lipzen A."/>
            <person name="Tritt A."/>
            <person name="Sun H."/>
            <person name="Haridas S."/>
            <person name="LaButti K."/>
            <person name="Ohm R.A."/>
            <person name="Kues U."/>
            <person name="Blanchette R.A."/>
            <person name="Grigoriev I.V."/>
            <person name="Minto R.E."/>
            <person name="Hibbett D.S."/>
        </authorList>
    </citation>
    <scope>NUCLEOTIDE SEQUENCE [LARGE SCALE GENOMIC DNA]</scope>
    <source>
        <strain evidence="8 9">FP15055 ss-10</strain>
    </source>
</reference>
<gene>
    <name evidence="8" type="ORF">CYLTODRAFT_178155</name>
</gene>
<dbReference type="Gene3D" id="4.10.240.10">
    <property type="entry name" value="Zn(2)-C6 fungal-type DNA-binding domain"/>
    <property type="match status" value="1"/>
</dbReference>
<organism evidence="8 9">
    <name type="scientific">Cylindrobasidium torrendii FP15055 ss-10</name>
    <dbReference type="NCBI Taxonomy" id="1314674"/>
    <lineage>
        <taxon>Eukaryota</taxon>
        <taxon>Fungi</taxon>
        <taxon>Dikarya</taxon>
        <taxon>Basidiomycota</taxon>
        <taxon>Agaricomycotina</taxon>
        <taxon>Agaricomycetes</taxon>
        <taxon>Agaricomycetidae</taxon>
        <taxon>Agaricales</taxon>
        <taxon>Marasmiineae</taxon>
        <taxon>Physalacriaceae</taxon>
        <taxon>Cylindrobasidium</taxon>
    </lineage>
</organism>
<dbReference type="EMBL" id="KN880789">
    <property type="protein sequence ID" value="KIY62390.1"/>
    <property type="molecule type" value="Genomic_DNA"/>
</dbReference>
<dbReference type="InterPro" id="IPR051089">
    <property type="entry name" value="prtT"/>
</dbReference>
<protein>
    <recommendedName>
        <fullName evidence="7">Zn(2)-C6 fungal-type domain-containing protein</fullName>
    </recommendedName>
</protein>
<sequence length="602" mass="66539">MSGRRSKAIACASCRRSKTRCEVLKPTLKRCHRCDVIGVSCSYEAAQGPPTPPPNPLDDSSPTSRIMRRFRKDDEPTFALPSPASDHTSPGSSTSSNTGSASTPWQPPVLLGIPNVSNPGKIRHMWAFIPQALDWSAPLVAIQTLAQQETVPTPPVAANDTALEDILSLLEIDRLLEMFQTTYTAWLNFTPLRGPFIDLVCCTIAMRHVGPTARLEKLVEERLARMVFNTTLVETLEAIQGLIILSLWHGDGNALIGIAANIAINSLFKEACAGVQKARAQGTPEHDLAALKDRARLWLVLANTESWLSMGTHRRPSSSRAQCDTTFYAATTPESPEEGQQFRIRLMGELFNVTQRGLSVKPAPASEFDPAYNQLNEALDELESLIRLILPLSVVCDHDRFNYHILQCIAHSCRTFVLQRGFYLAHASYGDRDLSQTPLWFLELKVNGKSILVEWGQQMIRSSEALLTTFLQCDSTGSLLGTCPDVLFTALGFAASVVIGMRIYAEERMGVDFRGPGKKLLQVTIATLERIALSENHSAMKIAKVIRMMLGIWMEQRKEFTQPAPNPSTGINGEIPAYMMDDLQFWNNLLASVPPHNDTSVL</sequence>
<dbReference type="PROSITE" id="PS50048">
    <property type="entry name" value="ZN2_CY6_FUNGAL_2"/>
    <property type="match status" value="1"/>
</dbReference>
<evidence type="ECO:0000256" key="6">
    <source>
        <dbReference type="SAM" id="MobiDB-lite"/>
    </source>
</evidence>
<dbReference type="Proteomes" id="UP000054007">
    <property type="component" value="Unassembled WGS sequence"/>
</dbReference>
<dbReference type="GO" id="GO:0000981">
    <property type="term" value="F:DNA-binding transcription factor activity, RNA polymerase II-specific"/>
    <property type="evidence" value="ECO:0007669"/>
    <property type="project" value="InterPro"/>
</dbReference>
<dbReference type="InterPro" id="IPR001138">
    <property type="entry name" value="Zn2Cys6_DnaBD"/>
</dbReference>
<comment type="subcellular location">
    <subcellularLocation>
        <location evidence="1">Nucleus</location>
    </subcellularLocation>
</comment>
<evidence type="ECO:0000256" key="4">
    <source>
        <dbReference type="ARBA" id="ARBA00023163"/>
    </source>
</evidence>
<dbReference type="PANTHER" id="PTHR31845:SF17">
    <property type="entry name" value="ZN(II)2CYS6 TRANSCRIPTION FACTOR (EUROFUNG)"/>
    <property type="match status" value="1"/>
</dbReference>
<evidence type="ECO:0000256" key="3">
    <source>
        <dbReference type="ARBA" id="ARBA00023125"/>
    </source>
</evidence>
<keyword evidence="5" id="KW-0539">Nucleus</keyword>
<keyword evidence="3" id="KW-0238">DNA-binding</keyword>
<dbReference type="SUPFAM" id="SSF57701">
    <property type="entry name" value="Zn2/Cys6 DNA-binding domain"/>
    <property type="match status" value="1"/>
</dbReference>
<dbReference type="OrthoDB" id="2595934at2759"/>
<evidence type="ECO:0000256" key="1">
    <source>
        <dbReference type="ARBA" id="ARBA00004123"/>
    </source>
</evidence>
<evidence type="ECO:0000313" key="9">
    <source>
        <dbReference type="Proteomes" id="UP000054007"/>
    </source>
</evidence>
<dbReference type="InterPro" id="IPR036864">
    <property type="entry name" value="Zn2-C6_fun-type_DNA-bd_sf"/>
</dbReference>
<keyword evidence="9" id="KW-1185">Reference proteome</keyword>
<feature type="compositionally biased region" description="Low complexity" evidence="6">
    <location>
        <begin position="88"/>
        <end position="104"/>
    </location>
</feature>
<feature type="region of interest" description="Disordered" evidence="6">
    <location>
        <begin position="75"/>
        <end position="106"/>
    </location>
</feature>
<dbReference type="CDD" id="cd00067">
    <property type="entry name" value="GAL4"/>
    <property type="match status" value="1"/>
</dbReference>
<dbReference type="PROSITE" id="PS00463">
    <property type="entry name" value="ZN2_CY6_FUNGAL_1"/>
    <property type="match status" value="1"/>
</dbReference>
<evidence type="ECO:0000256" key="5">
    <source>
        <dbReference type="ARBA" id="ARBA00023242"/>
    </source>
</evidence>
<dbReference type="GO" id="GO:0005634">
    <property type="term" value="C:nucleus"/>
    <property type="evidence" value="ECO:0007669"/>
    <property type="project" value="UniProtKB-SubCell"/>
</dbReference>
<proteinExistence type="predicted"/>